<evidence type="ECO:0000313" key="2">
    <source>
        <dbReference type="EMBL" id="KAI9198877.1"/>
    </source>
</evidence>
<evidence type="ECO:0000256" key="1">
    <source>
        <dbReference type="SAM" id="MobiDB-lite"/>
    </source>
</evidence>
<keyword evidence="3" id="KW-1185">Reference proteome</keyword>
<accession>A0AAD5JU61</accession>
<comment type="caution">
    <text evidence="2">The sequence shown here is derived from an EMBL/GenBank/DDBJ whole genome shotgun (WGS) entry which is preliminary data.</text>
</comment>
<proteinExistence type="predicted"/>
<evidence type="ECO:0000313" key="3">
    <source>
        <dbReference type="Proteomes" id="UP001064489"/>
    </source>
</evidence>
<organism evidence="2 3">
    <name type="scientific">Acer negundo</name>
    <name type="common">Box elder</name>
    <dbReference type="NCBI Taxonomy" id="4023"/>
    <lineage>
        <taxon>Eukaryota</taxon>
        <taxon>Viridiplantae</taxon>
        <taxon>Streptophyta</taxon>
        <taxon>Embryophyta</taxon>
        <taxon>Tracheophyta</taxon>
        <taxon>Spermatophyta</taxon>
        <taxon>Magnoliopsida</taxon>
        <taxon>eudicotyledons</taxon>
        <taxon>Gunneridae</taxon>
        <taxon>Pentapetalae</taxon>
        <taxon>rosids</taxon>
        <taxon>malvids</taxon>
        <taxon>Sapindales</taxon>
        <taxon>Sapindaceae</taxon>
        <taxon>Hippocastanoideae</taxon>
        <taxon>Acereae</taxon>
        <taxon>Acer</taxon>
    </lineage>
</organism>
<dbReference type="EMBL" id="JAJSOW010000002">
    <property type="protein sequence ID" value="KAI9198877.1"/>
    <property type="molecule type" value="Genomic_DNA"/>
</dbReference>
<name>A0AAD5JU61_ACENE</name>
<gene>
    <name evidence="2" type="ORF">LWI28_023676</name>
</gene>
<dbReference type="AlphaFoldDB" id="A0AAD5JU61"/>
<feature type="compositionally biased region" description="Low complexity" evidence="1">
    <location>
        <begin position="87"/>
        <end position="102"/>
    </location>
</feature>
<sequence length="173" mass="18738">MSAIDPIAGVPPGGDWWTLDIQMTMRIVGQWISLRSEQRATGQGLSDEGLKCGLSRVGRVMSIELAHGSTNGSAMVRKVRASKVKDSTSPSESSESSSKVNSMQNAFEVRDSPDDDLLVNEGEDTENLFIEKGSPEDGDPEVDQPVHEKALPDVMDLEAFLPEREGNEAGYNS</sequence>
<feature type="region of interest" description="Disordered" evidence="1">
    <location>
        <begin position="71"/>
        <end position="149"/>
    </location>
</feature>
<dbReference type="Proteomes" id="UP001064489">
    <property type="component" value="Chromosome 13"/>
</dbReference>
<protein>
    <submittedName>
        <fullName evidence="2">Uncharacterized protein</fullName>
    </submittedName>
</protein>
<reference evidence="2 3" key="1">
    <citation type="journal article" date="2022" name="Plant J.">
        <title>Strategies of tolerance reflected in two North American maple genomes.</title>
        <authorList>
            <person name="McEvoy S.L."/>
            <person name="Sezen U.U."/>
            <person name="Trouern-Trend A."/>
            <person name="McMahon S.M."/>
            <person name="Schaberg P.G."/>
            <person name="Yang J."/>
            <person name="Wegrzyn J.L."/>
            <person name="Swenson N.G."/>
        </authorList>
    </citation>
    <scope>NUCLEOTIDE SEQUENCE [LARGE SCALE GENOMIC DNA]</scope>
    <source>
        <strain evidence="2">91603</strain>
    </source>
</reference>
<feature type="compositionally biased region" description="Acidic residues" evidence="1">
    <location>
        <begin position="113"/>
        <end position="126"/>
    </location>
</feature>